<dbReference type="InterPro" id="IPR023214">
    <property type="entry name" value="HAD_sf"/>
</dbReference>
<proteinExistence type="predicted"/>
<dbReference type="GO" id="GO:0003993">
    <property type="term" value="F:acid phosphatase activity"/>
    <property type="evidence" value="ECO:0007669"/>
    <property type="project" value="TreeGrafter"/>
</dbReference>
<dbReference type="SUPFAM" id="SSF56784">
    <property type="entry name" value="HAD-like"/>
    <property type="match status" value="1"/>
</dbReference>
<dbReference type="PANTHER" id="PTHR17901">
    <property type="entry name" value="MAGNESIUM-DEPENDENT PHOSPHATASE 1 MDP1"/>
    <property type="match status" value="1"/>
</dbReference>
<dbReference type="OMA" id="VCCARVE"/>
<dbReference type="NCBIfam" id="TIGR01681">
    <property type="entry name" value="HAD-SF-IIIC"/>
    <property type="match status" value="1"/>
</dbReference>
<reference evidence="1" key="1">
    <citation type="journal article" date="2017" name="Nature">
        <title>The genome of Chenopodium quinoa.</title>
        <authorList>
            <person name="Jarvis D.E."/>
            <person name="Ho Y.S."/>
            <person name="Lightfoot D.J."/>
            <person name="Schmoeckel S.M."/>
            <person name="Li B."/>
            <person name="Borm T.J.A."/>
            <person name="Ohyanagi H."/>
            <person name="Mineta K."/>
            <person name="Michell C.T."/>
            <person name="Saber N."/>
            <person name="Kharbatia N.M."/>
            <person name="Rupper R.R."/>
            <person name="Sharp A.R."/>
            <person name="Dally N."/>
            <person name="Boughton B.A."/>
            <person name="Woo Y.H."/>
            <person name="Gao G."/>
            <person name="Schijlen E.G.W.M."/>
            <person name="Guo X."/>
            <person name="Momin A.A."/>
            <person name="Negrao S."/>
            <person name="Al-Babili S."/>
            <person name="Gehring C."/>
            <person name="Roessner U."/>
            <person name="Jung C."/>
            <person name="Murphy K."/>
            <person name="Arold S.T."/>
            <person name="Gojobori T."/>
            <person name="van der Linden C.G."/>
            <person name="van Loo E.N."/>
            <person name="Jellen E.N."/>
            <person name="Maughan P.J."/>
            <person name="Tester M."/>
        </authorList>
    </citation>
    <scope>NUCLEOTIDE SEQUENCE [LARGE SCALE GENOMIC DNA]</scope>
    <source>
        <strain evidence="1">cv. PI 614886</strain>
    </source>
</reference>
<accession>A0A803KXA5</accession>
<dbReference type="Gene3D" id="3.40.50.1000">
    <property type="entry name" value="HAD superfamily/HAD-like"/>
    <property type="match status" value="1"/>
</dbReference>
<protein>
    <recommendedName>
        <fullName evidence="3">Magnesium-dependent phosphatase 1</fullName>
    </recommendedName>
</protein>
<dbReference type="Proteomes" id="UP000596660">
    <property type="component" value="Unplaced"/>
</dbReference>
<dbReference type="Gramene" id="AUR62003663-RA">
    <property type="protein sequence ID" value="AUR62003663-RA:cds"/>
    <property type="gene ID" value="AUR62003663"/>
</dbReference>
<dbReference type="CDD" id="cd07501">
    <property type="entry name" value="HAD_MDP-1_like"/>
    <property type="match status" value="1"/>
</dbReference>
<keyword evidence="2" id="KW-1185">Reference proteome</keyword>
<dbReference type="FunFam" id="3.40.50.1000:FF:000120">
    <property type="entry name" value="Magnesium-dependent phosphatase 1"/>
    <property type="match status" value="1"/>
</dbReference>
<organism evidence="1 2">
    <name type="scientific">Chenopodium quinoa</name>
    <name type="common">Quinoa</name>
    <dbReference type="NCBI Taxonomy" id="63459"/>
    <lineage>
        <taxon>Eukaryota</taxon>
        <taxon>Viridiplantae</taxon>
        <taxon>Streptophyta</taxon>
        <taxon>Embryophyta</taxon>
        <taxon>Tracheophyta</taxon>
        <taxon>Spermatophyta</taxon>
        <taxon>Magnoliopsida</taxon>
        <taxon>eudicotyledons</taxon>
        <taxon>Gunneridae</taxon>
        <taxon>Pentapetalae</taxon>
        <taxon>Caryophyllales</taxon>
        <taxon>Chenopodiaceae</taxon>
        <taxon>Chenopodioideae</taxon>
        <taxon>Atripliceae</taxon>
        <taxon>Chenopodium</taxon>
    </lineage>
</organism>
<evidence type="ECO:0000313" key="2">
    <source>
        <dbReference type="Proteomes" id="UP000596660"/>
    </source>
</evidence>
<dbReference type="InterPro" id="IPR035679">
    <property type="entry name" value="MDP-1_euk"/>
</dbReference>
<dbReference type="InterPro" id="IPR010036">
    <property type="entry name" value="MDP_1_eu_arc"/>
</dbReference>
<dbReference type="SFLD" id="SFLDG01129">
    <property type="entry name" value="C1.5:_HAD__Beta-PGM__Phosphata"/>
    <property type="match status" value="1"/>
</dbReference>
<evidence type="ECO:0008006" key="3">
    <source>
        <dbReference type="Google" id="ProtNLM"/>
    </source>
</evidence>
<sequence length="178" mass="20358">MAEQREEEMEELQKVKSEAAQIINGCPILPLLIVFDLDYTLWPFFCECYDEDDMPWLYPQARGILCALKDRGIEMAIASRSPASDVAKAFLAKLGIESMFVAQLECWTHKTEHFQRIHDRTGTQFDLMLFFDDENRNIEAITKMGVTCILVNRGLNLEALRQGLTNFSQKSLGMNGKD</sequence>
<evidence type="ECO:0000313" key="1">
    <source>
        <dbReference type="EnsemblPlants" id="AUR62003663-RA:cds"/>
    </source>
</evidence>
<dbReference type="PANTHER" id="PTHR17901:SF14">
    <property type="entry name" value="MAGNESIUM-DEPENDENT PHOSPHATASE 1"/>
    <property type="match status" value="1"/>
</dbReference>
<dbReference type="Pfam" id="PF12689">
    <property type="entry name" value="Acid_PPase"/>
    <property type="match status" value="1"/>
</dbReference>
<reference evidence="1" key="2">
    <citation type="submission" date="2021-03" db="UniProtKB">
        <authorList>
            <consortium name="EnsemblPlants"/>
        </authorList>
    </citation>
    <scope>IDENTIFICATION</scope>
</reference>
<dbReference type="EnsemblPlants" id="AUR62003663-RA">
    <property type="protein sequence ID" value="AUR62003663-RA:cds"/>
    <property type="gene ID" value="AUR62003663"/>
</dbReference>
<dbReference type="SFLD" id="SFLDG01131">
    <property type="entry name" value="C1.5.2:_MDP_Like"/>
    <property type="match status" value="1"/>
</dbReference>
<dbReference type="AlphaFoldDB" id="A0A803KXA5"/>
<dbReference type="SFLD" id="SFLDS00003">
    <property type="entry name" value="Haloacid_Dehalogenase"/>
    <property type="match status" value="1"/>
</dbReference>
<dbReference type="InterPro" id="IPR036412">
    <property type="entry name" value="HAD-like_sf"/>
</dbReference>
<dbReference type="InterPro" id="IPR010033">
    <property type="entry name" value="HAD_SF_ppase_IIIC"/>
</dbReference>
<name>A0A803KXA5_CHEQI</name>